<dbReference type="Ensembl" id="ENSPMRT00000013223.1">
    <property type="protein sequence ID" value="ENSPMRP00000012387.1"/>
    <property type="gene ID" value="ENSPMRG00000008277.1"/>
</dbReference>
<dbReference type="AlphaFoldDB" id="A0A670IMB3"/>
<name>A0A670IMB3_PODMU</name>
<dbReference type="Proteomes" id="UP000472272">
    <property type="component" value="Chromosome 7"/>
</dbReference>
<evidence type="ECO:0000313" key="1">
    <source>
        <dbReference type="Ensembl" id="ENSPMRP00000012387.1"/>
    </source>
</evidence>
<accession>A0A670IMB3</accession>
<evidence type="ECO:0000313" key="2">
    <source>
        <dbReference type="Proteomes" id="UP000472272"/>
    </source>
</evidence>
<keyword evidence="2" id="KW-1185">Reference proteome</keyword>
<proteinExistence type="predicted"/>
<organism evidence="1 2">
    <name type="scientific">Podarcis muralis</name>
    <name type="common">Wall lizard</name>
    <name type="synonym">Lacerta muralis</name>
    <dbReference type="NCBI Taxonomy" id="64176"/>
    <lineage>
        <taxon>Eukaryota</taxon>
        <taxon>Metazoa</taxon>
        <taxon>Chordata</taxon>
        <taxon>Craniata</taxon>
        <taxon>Vertebrata</taxon>
        <taxon>Euteleostomi</taxon>
        <taxon>Lepidosauria</taxon>
        <taxon>Squamata</taxon>
        <taxon>Bifurcata</taxon>
        <taxon>Unidentata</taxon>
        <taxon>Episquamata</taxon>
        <taxon>Laterata</taxon>
        <taxon>Lacertibaenia</taxon>
        <taxon>Lacertidae</taxon>
        <taxon>Podarcis</taxon>
    </lineage>
</organism>
<reference evidence="1" key="2">
    <citation type="submission" date="2025-08" db="UniProtKB">
        <authorList>
            <consortium name="Ensembl"/>
        </authorList>
    </citation>
    <scope>IDENTIFICATION</scope>
</reference>
<sequence>NGTDASEESSLTHIWIMVHNIKRRMGKVCLKWPGGHLSLSGQETPHNCSRYCGLQLSSSLTIGFAE</sequence>
<reference evidence="1 2" key="1">
    <citation type="journal article" date="2019" name="Proc. Natl. Acad. Sci. U.S.A.">
        <title>Regulatory changes in pterin and carotenoid genes underlie balanced color polymorphisms in the wall lizard.</title>
        <authorList>
            <person name="Andrade P."/>
            <person name="Pinho C."/>
            <person name="Perez I de Lanuza G."/>
            <person name="Afonso S."/>
            <person name="Brejcha J."/>
            <person name="Rubin C.J."/>
            <person name="Wallerman O."/>
            <person name="Pereira P."/>
            <person name="Sabatino S.J."/>
            <person name="Bellati A."/>
            <person name="Pellitteri-Rosa D."/>
            <person name="Bosakova Z."/>
            <person name="Bunikis I."/>
            <person name="Carretero M.A."/>
            <person name="Feiner N."/>
            <person name="Marsik P."/>
            <person name="Pauperio F."/>
            <person name="Salvi D."/>
            <person name="Soler L."/>
            <person name="While G.M."/>
            <person name="Uller T."/>
            <person name="Font E."/>
            <person name="Andersson L."/>
            <person name="Carneiro M."/>
        </authorList>
    </citation>
    <scope>NUCLEOTIDE SEQUENCE</scope>
</reference>
<reference evidence="1" key="3">
    <citation type="submission" date="2025-09" db="UniProtKB">
        <authorList>
            <consortium name="Ensembl"/>
        </authorList>
    </citation>
    <scope>IDENTIFICATION</scope>
</reference>
<protein>
    <submittedName>
        <fullName evidence="1">Uncharacterized protein</fullName>
    </submittedName>
</protein>